<feature type="region of interest" description="Disordered" evidence="1">
    <location>
        <begin position="90"/>
        <end position="119"/>
    </location>
</feature>
<reference evidence="2 3" key="1">
    <citation type="submission" date="2023-01" db="EMBL/GenBank/DDBJ databases">
        <authorList>
            <person name="Whitehead M."/>
        </authorList>
    </citation>
    <scope>NUCLEOTIDE SEQUENCE [LARGE SCALE GENOMIC DNA]</scope>
</reference>
<gene>
    <name evidence="2" type="ORF">MEUPH1_LOCUS221</name>
</gene>
<comment type="caution">
    <text evidence="2">The sequence shown here is derived from an EMBL/GenBank/DDBJ whole genome shotgun (WGS) entry which is preliminary data.</text>
</comment>
<accession>A0AAV0VFG1</accession>
<proteinExistence type="predicted"/>
<dbReference type="AlphaFoldDB" id="A0AAV0VFG1"/>
<dbReference type="Proteomes" id="UP001160148">
    <property type="component" value="Unassembled WGS sequence"/>
</dbReference>
<protein>
    <submittedName>
        <fullName evidence="2">Uncharacterized protein</fullName>
    </submittedName>
</protein>
<dbReference type="EMBL" id="CARXXK010000001">
    <property type="protein sequence ID" value="CAI6342888.1"/>
    <property type="molecule type" value="Genomic_DNA"/>
</dbReference>
<name>A0AAV0VFG1_9HEMI</name>
<evidence type="ECO:0000313" key="2">
    <source>
        <dbReference type="EMBL" id="CAI6342888.1"/>
    </source>
</evidence>
<organism evidence="2 3">
    <name type="scientific">Macrosiphum euphorbiae</name>
    <name type="common">potato aphid</name>
    <dbReference type="NCBI Taxonomy" id="13131"/>
    <lineage>
        <taxon>Eukaryota</taxon>
        <taxon>Metazoa</taxon>
        <taxon>Ecdysozoa</taxon>
        <taxon>Arthropoda</taxon>
        <taxon>Hexapoda</taxon>
        <taxon>Insecta</taxon>
        <taxon>Pterygota</taxon>
        <taxon>Neoptera</taxon>
        <taxon>Paraneoptera</taxon>
        <taxon>Hemiptera</taxon>
        <taxon>Sternorrhyncha</taxon>
        <taxon>Aphidomorpha</taxon>
        <taxon>Aphidoidea</taxon>
        <taxon>Aphididae</taxon>
        <taxon>Macrosiphini</taxon>
        <taxon>Macrosiphum</taxon>
    </lineage>
</organism>
<feature type="region of interest" description="Disordered" evidence="1">
    <location>
        <begin position="1"/>
        <end position="33"/>
    </location>
</feature>
<evidence type="ECO:0000256" key="1">
    <source>
        <dbReference type="SAM" id="MobiDB-lite"/>
    </source>
</evidence>
<sequence>MRRSDRRPTTYDRQPTTDRDRRTAGPSARRPGTLVRIRASDASVNGATQNAHVRTAGAQNVEQLSANRAHGGPLGSACAPAGALGQVMVRASPSRPPGLGTVFGRPDRRRSLTRPATDGFAHDQSAAKCTCLSPVCNVLITGHVPQTATAAAGQR</sequence>
<evidence type="ECO:0000313" key="3">
    <source>
        <dbReference type="Proteomes" id="UP001160148"/>
    </source>
</evidence>
<feature type="compositionally biased region" description="Basic and acidic residues" evidence="1">
    <location>
        <begin position="1"/>
        <end position="23"/>
    </location>
</feature>
<keyword evidence="3" id="KW-1185">Reference proteome</keyword>